<keyword evidence="1" id="KW-0732">Signal</keyword>
<name>A0ABV9CE37_9ACTN</name>
<accession>A0ABV9CE37</accession>
<evidence type="ECO:0000256" key="1">
    <source>
        <dbReference type="SAM" id="SignalP"/>
    </source>
</evidence>
<evidence type="ECO:0000313" key="3">
    <source>
        <dbReference type="Proteomes" id="UP001596004"/>
    </source>
</evidence>
<dbReference type="EMBL" id="JBHSFP010000005">
    <property type="protein sequence ID" value="MFC4531291.1"/>
    <property type="molecule type" value="Genomic_DNA"/>
</dbReference>
<keyword evidence="3" id="KW-1185">Reference proteome</keyword>
<evidence type="ECO:0000313" key="2">
    <source>
        <dbReference type="EMBL" id="MFC4531291.1"/>
    </source>
</evidence>
<proteinExistence type="predicted"/>
<feature type="signal peptide" evidence="1">
    <location>
        <begin position="1"/>
        <end position="34"/>
    </location>
</feature>
<reference evidence="3" key="1">
    <citation type="journal article" date="2019" name="Int. J. Syst. Evol. Microbiol.">
        <title>The Global Catalogue of Microorganisms (GCM) 10K type strain sequencing project: providing services to taxonomists for standard genome sequencing and annotation.</title>
        <authorList>
            <consortium name="The Broad Institute Genomics Platform"/>
            <consortium name="The Broad Institute Genome Sequencing Center for Infectious Disease"/>
            <person name="Wu L."/>
            <person name="Ma J."/>
        </authorList>
    </citation>
    <scope>NUCLEOTIDE SEQUENCE [LARGE SCALE GENOMIC DNA]</scope>
    <source>
        <strain evidence="3">CGMCC 4.7132</strain>
    </source>
</reference>
<dbReference type="Proteomes" id="UP001596004">
    <property type="component" value="Unassembled WGS sequence"/>
</dbReference>
<comment type="caution">
    <text evidence="2">The sequence shown here is derived from an EMBL/GenBank/DDBJ whole genome shotgun (WGS) entry which is preliminary data.</text>
</comment>
<dbReference type="RefSeq" id="WP_380839779.1">
    <property type="nucleotide sequence ID" value="NZ_JBHSFP010000005.1"/>
</dbReference>
<feature type="chain" id="PRO_5045573901" description="Secreted protein" evidence="1">
    <location>
        <begin position="35"/>
        <end position="182"/>
    </location>
</feature>
<evidence type="ECO:0008006" key="4">
    <source>
        <dbReference type="Google" id="ProtNLM"/>
    </source>
</evidence>
<sequence>MKIRHRRLAPARAVLTVAVLGAAFLAAPSRPAQAMADPLTRCRENQRTDWHQETDVLGNGGGSLPSGTNPANVLLPGDAFVVRPLLGDRVRFGLFGPNHGPDGNLTAAPGGWPFAGLHQYSEILRFNNNPAGWVRAPAQATAFQGCQVWTEALPVRLLFYVNDPQTWDNGGQWATSLSIWRA</sequence>
<gene>
    <name evidence="2" type="ORF">ACFO60_11005</name>
</gene>
<protein>
    <recommendedName>
        <fullName evidence="4">Secreted protein</fullName>
    </recommendedName>
</protein>
<organism evidence="2 3">
    <name type="scientific">Sphaerisporangium dianthi</name>
    <dbReference type="NCBI Taxonomy" id="1436120"/>
    <lineage>
        <taxon>Bacteria</taxon>
        <taxon>Bacillati</taxon>
        <taxon>Actinomycetota</taxon>
        <taxon>Actinomycetes</taxon>
        <taxon>Streptosporangiales</taxon>
        <taxon>Streptosporangiaceae</taxon>
        <taxon>Sphaerisporangium</taxon>
    </lineage>
</organism>